<dbReference type="InterPro" id="IPR022295">
    <property type="entry name" value="Ribosomal_P1_arc"/>
</dbReference>
<reference evidence="6" key="1">
    <citation type="journal article" date="2020" name="mSystems">
        <title>Genome- and Community-Level Interaction Insights into Carbon Utilization and Element Cycling Functions of Hydrothermarchaeota in Hydrothermal Sediment.</title>
        <authorList>
            <person name="Zhou Z."/>
            <person name="Liu Y."/>
            <person name="Xu W."/>
            <person name="Pan J."/>
            <person name="Luo Z.H."/>
            <person name="Li M."/>
        </authorList>
    </citation>
    <scope>NUCLEOTIDE SEQUENCE [LARGE SCALE GENOMIC DNA]</scope>
    <source>
        <strain evidence="6">SpSt-1125</strain>
    </source>
</reference>
<dbReference type="GO" id="GO:1990904">
    <property type="term" value="C:ribonucleoprotein complex"/>
    <property type="evidence" value="ECO:0007669"/>
    <property type="project" value="UniProtKB-KW"/>
</dbReference>
<proteinExistence type="inferred from homology"/>
<comment type="subunit">
    <text evidence="4">Part of the 50S ribosomal subunit. Homodimer, it forms part of the ribosomal stalk which helps the ribosome interact with GTP-bound translation factors. Forms a heptameric L10(L12)2(L12)2(L12)2 complex, where L10 forms an elongated spine to which the L12 dimers bind in a sequential fashion.</text>
</comment>
<evidence type="ECO:0000256" key="2">
    <source>
        <dbReference type="ARBA" id="ARBA00022980"/>
    </source>
</evidence>
<dbReference type="HAMAP" id="MF_01478">
    <property type="entry name" value="Ribosomal_L12_arch"/>
    <property type="match status" value="1"/>
</dbReference>
<dbReference type="InterPro" id="IPR027534">
    <property type="entry name" value="Ribosomal_P1/P2"/>
</dbReference>
<dbReference type="EMBL" id="DRZM01000148">
    <property type="protein sequence ID" value="HHP05065.1"/>
    <property type="molecule type" value="Genomic_DNA"/>
</dbReference>
<feature type="compositionally biased region" description="Low complexity" evidence="5">
    <location>
        <begin position="70"/>
        <end position="79"/>
    </location>
</feature>
<dbReference type="InterPro" id="IPR038716">
    <property type="entry name" value="P1/P2_N_sf"/>
</dbReference>
<dbReference type="Gene3D" id="1.10.10.1410">
    <property type="match status" value="1"/>
</dbReference>
<dbReference type="Pfam" id="PF00428">
    <property type="entry name" value="Ribosomal_60s"/>
    <property type="match status" value="1"/>
</dbReference>
<dbReference type="FunFam" id="1.10.10.1410:FF:000002">
    <property type="entry name" value="60S acidic ribosomal protein P2"/>
    <property type="match status" value="1"/>
</dbReference>
<comment type="function">
    <text evidence="4">Forms part of the ribosomal stalk, playing a central role in the interaction of the ribosome with GTP-bound translation factors.</text>
</comment>
<comment type="caution">
    <text evidence="6">The sequence shown here is derived from an EMBL/GenBank/DDBJ whole genome shotgun (WGS) entry which is preliminary data.</text>
</comment>
<gene>
    <name evidence="4" type="primary">rpl12</name>
    <name evidence="6" type="ORF">ENM88_04865</name>
</gene>
<evidence type="ECO:0000256" key="3">
    <source>
        <dbReference type="ARBA" id="ARBA00023274"/>
    </source>
</evidence>
<protein>
    <recommendedName>
        <fullName evidence="4">Large ribosomal subunit protein P1</fullName>
    </recommendedName>
</protein>
<feature type="compositionally biased region" description="Basic and acidic residues" evidence="5">
    <location>
        <begin position="80"/>
        <end position="94"/>
    </location>
</feature>
<organism evidence="6">
    <name type="scientific">Thermofilum pendens</name>
    <dbReference type="NCBI Taxonomy" id="2269"/>
    <lineage>
        <taxon>Archaea</taxon>
        <taxon>Thermoproteota</taxon>
        <taxon>Thermoprotei</taxon>
        <taxon>Thermofilales</taxon>
        <taxon>Thermofilaceae</taxon>
        <taxon>Thermofilum</taxon>
    </lineage>
</organism>
<evidence type="ECO:0000256" key="1">
    <source>
        <dbReference type="ARBA" id="ARBA00005436"/>
    </source>
</evidence>
<sequence>MEYVYASLILYHAGRDITEESVRKILEAAGIQVDEARLKAMIAALREVNIAEAIKTAALPAVPVAAVPTAPATAPAQEAKPAEEKKEEEKKEEAPPEESIEEGLAALFGF</sequence>
<dbReference type="AlphaFoldDB" id="A0A7J3X7R0"/>
<name>A0A7J3X7R0_THEPE</name>
<keyword evidence="2 4" id="KW-0689">Ribosomal protein</keyword>
<evidence type="ECO:0000313" key="6">
    <source>
        <dbReference type="EMBL" id="HHP05065.1"/>
    </source>
</evidence>
<evidence type="ECO:0000256" key="4">
    <source>
        <dbReference type="HAMAP-Rule" id="MF_01478"/>
    </source>
</evidence>
<accession>A0A7J3X7R0</accession>
<comment type="similarity">
    <text evidence="1 4">Belongs to the eukaryotic ribosomal protein P1/P2 family.</text>
</comment>
<dbReference type="CDD" id="cd05832">
    <property type="entry name" value="Ribosomal_L12p"/>
    <property type="match status" value="1"/>
</dbReference>
<evidence type="ECO:0000256" key="5">
    <source>
        <dbReference type="SAM" id="MobiDB-lite"/>
    </source>
</evidence>
<keyword evidence="3 4" id="KW-0687">Ribonucleoprotein</keyword>
<dbReference type="GO" id="GO:0006414">
    <property type="term" value="P:translational elongation"/>
    <property type="evidence" value="ECO:0007669"/>
    <property type="project" value="InterPro"/>
</dbReference>
<dbReference type="GO" id="GO:0003735">
    <property type="term" value="F:structural constituent of ribosome"/>
    <property type="evidence" value="ECO:0007669"/>
    <property type="project" value="InterPro"/>
</dbReference>
<dbReference type="NCBIfam" id="TIGR03685">
    <property type="entry name" value="ribo_P1_arch"/>
    <property type="match status" value="1"/>
</dbReference>
<feature type="region of interest" description="Disordered" evidence="5">
    <location>
        <begin position="70"/>
        <end position="110"/>
    </location>
</feature>
<dbReference type="GO" id="GO:0005840">
    <property type="term" value="C:ribosome"/>
    <property type="evidence" value="ECO:0007669"/>
    <property type="project" value="UniProtKB-KW"/>
</dbReference>